<dbReference type="PANTHER" id="PTHR10161">
    <property type="entry name" value="TARTRATE-RESISTANT ACID PHOSPHATASE TYPE 5"/>
    <property type="match status" value="1"/>
</dbReference>
<organism evidence="5 6">
    <name type="scientific">Lutibacter flavus</name>
    <dbReference type="NCBI Taxonomy" id="691689"/>
    <lineage>
        <taxon>Bacteria</taxon>
        <taxon>Pseudomonadati</taxon>
        <taxon>Bacteroidota</taxon>
        <taxon>Flavobacteriia</taxon>
        <taxon>Flavobacteriales</taxon>
        <taxon>Flavobacteriaceae</taxon>
        <taxon>Lutibacter</taxon>
    </lineage>
</organism>
<dbReference type="InterPro" id="IPR051558">
    <property type="entry name" value="Metallophosphoesterase_PAP"/>
</dbReference>
<feature type="signal peptide" evidence="3">
    <location>
        <begin position="1"/>
        <end position="26"/>
    </location>
</feature>
<keyword evidence="1 3" id="KW-0732">Signal</keyword>
<evidence type="ECO:0000256" key="2">
    <source>
        <dbReference type="ARBA" id="ARBA00022801"/>
    </source>
</evidence>
<dbReference type="Gene3D" id="2.40.160.50">
    <property type="entry name" value="membrane protein fhac: a member of the omp85/tpsb transporter family"/>
    <property type="match status" value="1"/>
</dbReference>
<dbReference type="Gene3D" id="3.60.21.10">
    <property type="match status" value="1"/>
</dbReference>
<dbReference type="AlphaFoldDB" id="A0A238VYH0"/>
<dbReference type="OrthoDB" id="333971at2"/>
<proteinExistence type="predicted"/>
<dbReference type="InterPro" id="IPR004843">
    <property type="entry name" value="Calcineurin-like_PHP"/>
</dbReference>
<dbReference type="InterPro" id="IPR029052">
    <property type="entry name" value="Metallo-depent_PP-like"/>
</dbReference>
<dbReference type="Pfam" id="PF00149">
    <property type="entry name" value="Metallophos"/>
    <property type="match status" value="1"/>
</dbReference>
<evidence type="ECO:0000259" key="4">
    <source>
        <dbReference type="Pfam" id="PF00149"/>
    </source>
</evidence>
<dbReference type="Proteomes" id="UP000198412">
    <property type="component" value="Unassembled WGS sequence"/>
</dbReference>
<protein>
    <submittedName>
        <fullName evidence="5">Calcineurin-like phosphoesterase</fullName>
    </submittedName>
</protein>
<evidence type="ECO:0000256" key="1">
    <source>
        <dbReference type="ARBA" id="ARBA00022729"/>
    </source>
</evidence>
<dbReference type="SUPFAM" id="SSF56300">
    <property type="entry name" value="Metallo-dependent phosphatases"/>
    <property type="match status" value="1"/>
</dbReference>
<feature type="chain" id="PRO_5013325805" evidence="3">
    <location>
        <begin position="27"/>
        <end position="1233"/>
    </location>
</feature>
<keyword evidence="6" id="KW-1185">Reference proteome</keyword>
<dbReference type="PROSITE" id="PS51257">
    <property type="entry name" value="PROKAR_LIPOPROTEIN"/>
    <property type="match status" value="1"/>
</dbReference>
<feature type="domain" description="Calcineurin-like phosphoesterase" evidence="4">
    <location>
        <begin position="50"/>
        <end position="245"/>
    </location>
</feature>
<gene>
    <name evidence="5" type="ORF">SAMN04488111_1112</name>
</gene>
<accession>A0A238VYH0</accession>
<reference evidence="6" key="1">
    <citation type="submission" date="2017-06" db="EMBL/GenBank/DDBJ databases">
        <authorList>
            <person name="Varghese N."/>
            <person name="Submissions S."/>
        </authorList>
    </citation>
    <scope>NUCLEOTIDE SEQUENCE [LARGE SCALE GENOMIC DNA]</scope>
    <source>
        <strain evidence="6">DSM 27993</strain>
    </source>
</reference>
<dbReference type="RefSeq" id="WP_089377396.1">
    <property type="nucleotide sequence ID" value="NZ_FZNX01000001.1"/>
</dbReference>
<name>A0A238VYH0_9FLAO</name>
<dbReference type="GO" id="GO:0016787">
    <property type="term" value="F:hydrolase activity"/>
    <property type="evidence" value="ECO:0007669"/>
    <property type="project" value="UniProtKB-KW"/>
</dbReference>
<sequence length="1233" mass="142138">MNRVLICKLTFLFVFLFLGSCATYNAQYENSNLKWDTNSADKNLEIDHTFYLIGDAGNALKGEILTHFNLLKEELSKANENTTVLFLGDNLYEKGLPKKDDLNRELAEHRLDAQIELVKNFKGQPIFIPGNHDYYSNGISGLKREEKYITNKLDDKKSFLPKDGCPIEKVDISDEIVLIIVDSQWYLENWDKNPTMNDNCDIKTREHFFDEFESLIKKNESKTTIVAIHHPLFSNGSHGGQFSFKSQFYPVNNKIPLPVLGTIANVFRKTSGVSIQDMNNSLYLELKNRIVTLSQKAEKVIFVSGHEHNLQYIFRDNIPQIVSGSGSKTSAARVINGSKFSIGKLGYAKVDVYKNGASWVYFYTEKNETKKLEYKTEIYPSNITEKQYNFENHFPKTVSASIYSKDEISKGKVFLGLWGKHYRKYYGTKVTAPTVLLDTLFGGLTPLKTGGGNQSRSLRLSDKTGKEYVMRALRKSATQYIQAVAFKNQYIEGQYDNTYTESLLLDIYTTSHPYAPFTIGQLAEAIDVYHTNPTLYYVPKQNALKHFNEEFGNELYMIEERASDGHGNVKSFGFSDELISTSDLLKKLRKSDDNSVDEDTYIRARLFDMLIGDWDRHEDQWRWAEFKQNKRTIYKPVPRDRDQAFSKNDGFILGFLTRAIPALKLMQVYDEEIRNVKWFNLEPYPLDMALINNATYKNWEQQVAYIQQNITDEVIDAAFENFPDEVKDKTIDEIRTKLKGRLKNLPKIAKTYYKHLSKYAIVKGNDKDNWFDIERLENGQTLVKVFNIKNDKKGNLLFEKSFNKKTTSEIWVYGLDDKDKFYVTGLYNKVIPLRIIGGQNNDEYYIENGKRVTVYDFKSKKNTIVKNKARLKLVNDYETNVYNYKKLKYSQNQLIPAIGSNPDDGVKIGINDVFTVYGFERNPFTQQHTLNAAYYFANKGFDILYSAEFANIFKKWNFLVETKFTSPNYSINHFGYGNETINFEKSFDENYHRVRLSTYAIAPSLKWNGRLGAMFKIGTTIESIEVEASADRFINSLPYTLDKRKNFIGVKTSYLYENYDNNVFPTLGMSFSIDTGWKTNFKNKNENHIYVTPSLGINYKLIASGKIIFATILKGNVIIGNNFEFYNAASIGGLDGLRGYRNQRFVGDKSFYQNTDIRFNLRNVKTELIPLKFGLFTGFDYGRVWLKNENSSDWKTSYGGGFWLVGAELINLNLSIFKSKEGTYFKFGLGFGF</sequence>
<keyword evidence="2" id="KW-0378">Hydrolase</keyword>
<dbReference type="PANTHER" id="PTHR10161:SF14">
    <property type="entry name" value="TARTRATE-RESISTANT ACID PHOSPHATASE TYPE 5"/>
    <property type="match status" value="1"/>
</dbReference>
<evidence type="ECO:0000313" key="6">
    <source>
        <dbReference type="Proteomes" id="UP000198412"/>
    </source>
</evidence>
<evidence type="ECO:0000256" key="3">
    <source>
        <dbReference type="SAM" id="SignalP"/>
    </source>
</evidence>
<dbReference type="EMBL" id="FZNX01000001">
    <property type="protein sequence ID" value="SNR38519.1"/>
    <property type="molecule type" value="Genomic_DNA"/>
</dbReference>
<evidence type="ECO:0000313" key="5">
    <source>
        <dbReference type="EMBL" id="SNR38519.1"/>
    </source>
</evidence>